<dbReference type="PROSITE" id="PS50041">
    <property type="entry name" value="C_TYPE_LECTIN_2"/>
    <property type="match status" value="1"/>
</dbReference>
<organism evidence="2 3">
    <name type="scientific">Biomphalaria glabrata</name>
    <name type="common">Bloodfluke planorb</name>
    <name type="synonym">Freshwater snail</name>
    <dbReference type="NCBI Taxonomy" id="6526"/>
    <lineage>
        <taxon>Eukaryota</taxon>
        <taxon>Metazoa</taxon>
        <taxon>Spiralia</taxon>
        <taxon>Lophotrochozoa</taxon>
        <taxon>Mollusca</taxon>
        <taxon>Gastropoda</taxon>
        <taxon>Heterobranchia</taxon>
        <taxon>Euthyneura</taxon>
        <taxon>Panpulmonata</taxon>
        <taxon>Hygrophila</taxon>
        <taxon>Lymnaeoidea</taxon>
        <taxon>Planorbidae</taxon>
        <taxon>Biomphalaria</taxon>
    </lineage>
</organism>
<dbReference type="KEGG" id="bgt:106079287"/>
<evidence type="ECO:0000259" key="1">
    <source>
        <dbReference type="PROSITE" id="PS50041"/>
    </source>
</evidence>
<dbReference type="VEuPathDB" id="VectorBase:BGLAX_040077"/>
<dbReference type="SUPFAM" id="SSF56436">
    <property type="entry name" value="C-type lectin-like"/>
    <property type="match status" value="1"/>
</dbReference>
<name>A0A2C9LPU4_BIOGL</name>
<proteinExistence type="predicted"/>
<dbReference type="InterPro" id="IPR050111">
    <property type="entry name" value="C-type_lectin/snaclec_domain"/>
</dbReference>
<dbReference type="SMART" id="SM00034">
    <property type="entry name" value="CLECT"/>
    <property type="match status" value="1"/>
</dbReference>
<dbReference type="EnsemblMetazoa" id="BGLB033606-RA">
    <property type="protein sequence ID" value="BGLB033606-PA"/>
    <property type="gene ID" value="BGLB033606"/>
</dbReference>
<feature type="domain" description="C-type lectin" evidence="1">
    <location>
        <begin position="12"/>
        <end position="123"/>
    </location>
</feature>
<dbReference type="PANTHER" id="PTHR22803">
    <property type="entry name" value="MANNOSE, PHOSPHOLIPASE, LECTIN RECEPTOR RELATED"/>
    <property type="match status" value="1"/>
</dbReference>
<dbReference type="Gene3D" id="3.10.100.10">
    <property type="entry name" value="Mannose-Binding Protein A, subunit A"/>
    <property type="match status" value="1"/>
</dbReference>
<dbReference type="InterPro" id="IPR016186">
    <property type="entry name" value="C-type_lectin-like/link_sf"/>
</dbReference>
<dbReference type="Proteomes" id="UP000076420">
    <property type="component" value="Unassembled WGS sequence"/>
</dbReference>
<dbReference type="VEuPathDB" id="VectorBase:BGLB033606"/>
<dbReference type="InterPro" id="IPR001304">
    <property type="entry name" value="C-type_lectin-like"/>
</dbReference>
<reference evidence="2" key="1">
    <citation type="submission" date="2020-05" db="UniProtKB">
        <authorList>
            <consortium name="EnsemblMetazoa"/>
        </authorList>
    </citation>
    <scope>IDENTIFICATION</scope>
    <source>
        <strain evidence="2">BB02</strain>
    </source>
</reference>
<dbReference type="AlphaFoldDB" id="A0A2C9LPU4"/>
<dbReference type="InterPro" id="IPR016187">
    <property type="entry name" value="CTDL_fold"/>
</dbReference>
<evidence type="ECO:0000313" key="2">
    <source>
        <dbReference type="EnsemblMetazoa" id="BGLB033606-PA"/>
    </source>
</evidence>
<sequence>MDTEQLEGTTTIGNNSYLISKTFVDNYEAAQKFCSDYGAYVAEIDSEEEFRFLLEFQQSKNAIYDLFISGTDAATEDKWLHQRTGAEVKFFKWVDGQPSNTWGSENCLELISYYGGGMNDMKCVYPERPIRILCEKESIE</sequence>
<dbReference type="Pfam" id="PF00059">
    <property type="entry name" value="Lectin_C"/>
    <property type="match status" value="1"/>
</dbReference>
<accession>A0A2C9LPU4</accession>
<evidence type="ECO:0000313" key="3">
    <source>
        <dbReference type="Proteomes" id="UP000076420"/>
    </source>
</evidence>
<gene>
    <name evidence="2" type="primary">106079287</name>
</gene>
<dbReference type="CDD" id="cd00037">
    <property type="entry name" value="CLECT"/>
    <property type="match status" value="1"/>
</dbReference>
<protein>
    <recommendedName>
        <fullName evidence="1">C-type lectin domain-containing protein</fullName>
    </recommendedName>
</protein>